<accession>A0ABT8BE14</accession>
<gene>
    <name evidence="1" type="ORF">QWZ12_05260</name>
</gene>
<protein>
    <submittedName>
        <fullName evidence="1">Uncharacterized protein</fullName>
    </submittedName>
</protein>
<reference evidence="2" key="1">
    <citation type="journal article" date="2019" name="Int. J. Syst. Evol. Microbiol.">
        <title>The Global Catalogue of Microorganisms (GCM) 10K type strain sequencing project: providing services to taxonomists for standard genome sequencing and annotation.</title>
        <authorList>
            <consortium name="The Broad Institute Genomics Platform"/>
            <consortium name="The Broad Institute Genome Sequencing Center for Infectious Disease"/>
            <person name="Wu L."/>
            <person name="Ma J."/>
        </authorList>
    </citation>
    <scope>NUCLEOTIDE SEQUENCE [LARGE SCALE GENOMIC DNA]</scope>
    <source>
        <strain evidence="2">CECT 7069</strain>
    </source>
</reference>
<name>A0ABT8BE14_9HYPH</name>
<evidence type="ECO:0000313" key="2">
    <source>
        <dbReference type="Proteomes" id="UP001224644"/>
    </source>
</evidence>
<dbReference type="EMBL" id="JAUFPX010000002">
    <property type="protein sequence ID" value="MDN3590020.1"/>
    <property type="molecule type" value="Genomic_DNA"/>
</dbReference>
<proteinExistence type="predicted"/>
<keyword evidence="2" id="KW-1185">Reference proteome</keyword>
<comment type="caution">
    <text evidence="1">The sequence shown here is derived from an EMBL/GenBank/DDBJ whole genome shotgun (WGS) entry which is preliminary data.</text>
</comment>
<evidence type="ECO:0000313" key="1">
    <source>
        <dbReference type="EMBL" id="MDN3590020.1"/>
    </source>
</evidence>
<organism evidence="1 2">
    <name type="scientific">Methylobacterium adhaesivum</name>
    <dbReference type="NCBI Taxonomy" id="333297"/>
    <lineage>
        <taxon>Bacteria</taxon>
        <taxon>Pseudomonadati</taxon>
        <taxon>Pseudomonadota</taxon>
        <taxon>Alphaproteobacteria</taxon>
        <taxon>Hyphomicrobiales</taxon>
        <taxon>Methylobacteriaceae</taxon>
        <taxon>Methylobacterium</taxon>
    </lineage>
</organism>
<dbReference type="RefSeq" id="WP_238221350.1">
    <property type="nucleotide sequence ID" value="NZ_BPQD01000001.1"/>
</dbReference>
<dbReference type="Proteomes" id="UP001224644">
    <property type="component" value="Unassembled WGS sequence"/>
</dbReference>
<sequence>MLRFARTTPSAHRAAQARLGAARRRFDLSTIALRKAALDHVEGEILVSAALRATLARLAGSPGSGL</sequence>